<dbReference type="InterPro" id="IPR011234">
    <property type="entry name" value="Fumarylacetoacetase-like_C"/>
</dbReference>
<dbReference type="GO" id="GO:0046872">
    <property type="term" value="F:metal ion binding"/>
    <property type="evidence" value="ECO:0007669"/>
    <property type="project" value="UniProtKB-KW"/>
</dbReference>
<proteinExistence type="inferred from homology"/>
<evidence type="ECO:0000313" key="6">
    <source>
        <dbReference type="Proteomes" id="UP001139264"/>
    </source>
</evidence>
<dbReference type="Gene3D" id="3.90.850.10">
    <property type="entry name" value="Fumarylacetoacetase-like, C-terminal domain"/>
    <property type="match status" value="1"/>
</dbReference>
<dbReference type="Pfam" id="PF01557">
    <property type="entry name" value="FAA_hydrolase"/>
    <property type="match status" value="1"/>
</dbReference>
<evidence type="ECO:0000256" key="3">
    <source>
        <dbReference type="SAM" id="MobiDB-lite"/>
    </source>
</evidence>
<dbReference type="InterPro" id="IPR051121">
    <property type="entry name" value="FAH"/>
</dbReference>
<keyword evidence="2" id="KW-0479">Metal-binding</keyword>
<dbReference type="SUPFAM" id="SSF56529">
    <property type="entry name" value="FAH"/>
    <property type="match status" value="1"/>
</dbReference>
<reference evidence="5" key="1">
    <citation type="submission" date="2021-10" db="EMBL/GenBank/DDBJ databases">
        <title>Novel species in genus Arthrobacter.</title>
        <authorList>
            <person name="Liu Y."/>
        </authorList>
    </citation>
    <scope>NUCLEOTIDE SEQUENCE</scope>
    <source>
        <strain evidence="5">Zg-Y809</strain>
    </source>
</reference>
<dbReference type="GO" id="GO:0016787">
    <property type="term" value="F:hydrolase activity"/>
    <property type="evidence" value="ECO:0007669"/>
    <property type="project" value="UniProtKB-KW"/>
</dbReference>
<evidence type="ECO:0000313" key="5">
    <source>
        <dbReference type="EMBL" id="MCC3270835.1"/>
    </source>
</evidence>
<protein>
    <submittedName>
        <fullName evidence="5">Fumarylacetoacetate hydrolase family protein</fullName>
    </submittedName>
</protein>
<name>A0A9X1S6S0_9MICC</name>
<evidence type="ECO:0000256" key="2">
    <source>
        <dbReference type="ARBA" id="ARBA00022723"/>
    </source>
</evidence>
<dbReference type="InterPro" id="IPR036663">
    <property type="entry name" value="Fumarylacetoacetase_C_sf"/>
</dbReference>
<gene>
    <name evidence="5" type="ORF">LJ751_15990</name>
</gene>
<dbReference type="PANTHER" id="PTHR42796:SF4">
    <property type="entry name" value="FUMARYLACETOACETATE HYDROLASE DOMAIN-CONTAINING PROTEIN 2A"/>
    <property type="match status" value="1"/>
</dbReference>
<keyword evidence="5" id="KW-0378">Hydrolase</keyword>
<feature type="domain" description="Fumarylacetoacetase-like C-terminal" evidence="4">
    <location>
        <begin position="99"/>
        <end position="323"/>
    </location>
</feature>
<comment type="caution">
    <text evidence="5">The sequence shown here is derived from an EMBL/GenBank/DDBJ whole genome shotgun (WGS) entry which is preliminary data.</text>
</comment>
<dbReference type="AlphaFoldDB" id="A0A9X1S6S0"/>
<dbReference type="Proteomes" id="UP001139264">
    <property type="component" value="Unassembled WGS sequence"/>
</dbReference>
<feature type="region of interest" description="Disordered" evidence="3">
    <location>
        <begin position="1"/>
        <end position="24"/>
    </location>
</feature>
<sequence>MAGAEPVTYSLITFTDPNTGEPRTGLETGGQVLPLTDANLDLPGDGSITMEAVIEHWDKAEPQLDLLAEQSSTEQSSDAPGWLNSEELTVLAPLQPRQVLQAGANYRQHVIDLAVAHRDGGGTEEEIRARITATMDRRAEGTPYFFIGLPTAMASATEDLVLPSYSKTHDWELELAAVIGKRAFRVSPEEALDHVFGYTMVNDITTRELVFRKDMPAIGSDWFRAKNAPGFLPTGPLVLPAKFVEDPQDLMVTLRLNGETMQKESTADMIFTVAQLISHASQQMPLLPGDLILTGSPSGNGAHWGRMLRDGDVMEGTITGLGTQLVHCRDEVAP</sequence>
<accession>A0A9X1S6S0</accession>
<dbReference type="PANTHER" id="PTHR42796">
    <property type="entry name" value="FUMARYLACETOACETATE HYDROLASE DOMAIN-CONTAINING PROTEIN 2A-RELATED"/>
    <property type="match status" value="1"/>
</dbReference>
<evidence type="ECO:0000256" key="1">
    <source>
        <dbReference type="ARBA" id="ARBA00010211"/>
    </source>
</evidence>
<dbReference type="EMBL" id="JAJFZP010000015">
    <property type="protein sequence ID" value="MCC3270835.1"/>
    <property type="molecule type" value="Genomic_DNA"/>
</dbReference>
<dbReference type="RefSeq" id="WP_227909125.1">
    <property type="nucleotide sequence ID" value="NZ_CP095461.1"/>
</dbReference>
<evidence type="ECO:0000259" key="4">
    <source>
        <dbReference type="Pfam" id="PF01557"/>
    </source>
</evidence>
<comment type="similarity">
    <text evidence="1">Belongs to the FAH family.</text>
</comment>
<organism evidence="5 6">
    <name type="scientific">Arthrobacter gengyunqii</name>
    <dbReference type="NCBI Taxonomy" id="2886940"/>
    <lineage>
        <taxon>Bacteria</taxon>
        <taxon>Bacillati</taxon>
        <taxon>Actinomycetota</taxon>
        <taxon>Actinomycetes</taxon>
        <taxon>Micrococcales</taxon>
        <taxon>Micrococcaceae</taxon>
        <taxon>Arthrobacter</taxon>
    </lineage>
</organism>
<dbReference type="GO" id="GO:0044281">
    <property type="term" value="P:small molecule metabolic process"/>
    <property type="evidence" value="ECO:0007669"/>
    <property type="project" value="UniProtKB-ARBA"/>
</dbReference>